<protein>
    <submittedName>
        <fullName evidence="1">Uncharacterized protein</fullName>
    </submittedName>
</protein>
<accession>A0A4V1G478</accession>
<evidence type="ECO:0000313" key="2">
    <source>
        <dbReference type="Proteomes" id="UP000300879"/>
    </source>
</evidence>
<gene>
    <name evidence="1" type="ORF">E6C60_3033</name>
</gene>
<reference evidence="1 2" key="1">
    <citation type="submission" date="2019-05" db="EMBL/GenBank/DDBJ databases">
        <authorList>
            <person name="Chen C."/>
        </authorList>
    </citation>
    <scope>NUCLEOTIDE SEQUENCE [LARGE SCALE GENOMIC DNA]</scope>
    <source>
        <strain evidence="1 2">HB172198</strain>
    </source>
</reference>
<name>A0A4V1G478_9BACL</name>
<dbReference type="Proteomes" id="UP000300879">
    <property type="component" value="Chromosome"/>
</dbReference>
<keyword evidence="2" id="KW-1185">Reference proteome</keyword>
<dbReference type="AlphaFoldDB" id="A0A4V1G478"/>
<dbReference type="EMBL" id="CP040396">
    <property type="protein sequence ID" value="QCT03744.1"/>
    <property type="molecule type" value="Genomic_DNA"/>
</dbReference>
<evidence type="ECO:0000313" key="1">
    <source>
        <dbReference type="EMBL" id="QCT03744.1"/>
    </source>
</evidence>
<organism evidence="1 2">
    <name type="scientific">Paenibacillus algicola</name>
    <dbReference type="NCBI Taxonomy" id="2565926"/>
    <lineage>
        <taxon>Bacteria</taxon>
        <taxon>Bacillati</taxon>
        <taxon>Bacillota</taxon>
        <taxon>Bacilli</taxon>
        <taxon>Bacillales</taxon>
        <taxon>Paenibacillaceae</taxon>
        <taxon>Paenibacillus</taxon>
    </lineage>
</organism>
<dbReference type="KEGG" id="palo:E6C60_3033"/>
<sequence>MPKLKYQKSLCSGANIYGHILVIVNTLHQGCAIKKRLL</sequence>
<proteinExistence type="predicted"/>